<dbReference type="CDD" id="cd11037">
    <property type="entry name" value="CYP199A2-like"/>
    <property type="match status" value="1"/>
</dbReference>
<name>A0ABP8S3W5_9PSEU</name>
<dbReference type="InterPro" id="IPR001128">
    <property type="entry name" value="Cyt_P450"/>
</dbReference>
<organism evidence="3 4">
    <name type="scientific">Pseudonocardia xishanensis</name>
    <dbReference type="NCBI Taxonomy" id="630995"/>
    <lineage>
        <taxon>Bacteria</taxon>
        <taxon>Bacillati</taxon>
        <taxon>Actinomycetota</taxon>
        <taxon>Actinomycetes</taxon>
        <taxon>Pseudonocardiales</taxon>
        <taxon>Pseudonocardiaceae</taxon>
        <taxon>Pseudonocardia</taxon>
    </lineage>
</organism>
<dbReference type="InterPro" id="IPR017972">
    <property type="entry name" value="Cyt_P450_CS"/>
</dbReference>
<dbReference type="PRINTS" id="PR00359">
    <property type="entry name" value="BP450"/>
</dbReference>
<keyword evidence="2" id="KW-0349">Heme</keyword>
<dbReference type="PANTHER" id="PTHR46696:SF1">
    <property type="entry name" value="CYTOCHROME P450 YJIB-RELATED"/>
    <property type="match status" value="1"/>
</dbReference>
<keyword evidence="2" id="KW-0479">Metal-binding</keyword>
<keyword evidence="2" id="KW-0560">Oxidoreductase</keyword>
<accession>A0ABP8S3W5</accession>
<sequence length="394" mass="43575">MTTTGLGLPTSDIDLFSDEVLADPYPYYRRLQDMGPLVELPQYGVVALARYAQVTDALTDWETFSSADGVGLNDILNQAFQGTIIASDPPYHDQLRAVLAERLAPRSLRTLRADITERADRHVEDLVARGSFDAVTELARAVPVAIVLDLLGFPAEGRDRLLEWAEGFGNVNGPANERMQGSLPVVEELFGWLTTTCTRERMVPGGFATTIHEAAERGDIPEEAVVPLMSSYALPAMETTISAIGSAVQLFMENPDQWEAVRADHSLIPGAFNEVLRMESPVQVFTRVTHRPYSAEGVSIPENVRVVVLYGAANRDERRYPDPDRFDVRRENVDHVAFGLGTHSCPGQGLTRLEAHAVLEALARRVDRWEPAGEPRRRIMNITRALDSLPVVVH</sequence>
<comment type="similarity">
    <text evidence="1 2">Belongs to the cytochrome P450 family.</text>
</comment>
<dbReference type="RefSeq" id="WP_345428921.1">
    <property type="nucleotide sequence ID" value="NZ_BAABGT010000124.1"/>
</dbReference>
<dbReference type="PROSITE" id="PS00086">
    <property type="entry name" value="CYTOCHROME_P450"/>
    <property type="match status" value="1"/>
</dbReference>
<evidence type="ECO:0000256" key="1">
    <source>
        <dbReference type="ARBA" id="ARBA00010617"/>
    </source>
</evidence>
<dbReference type="PANTHER" id="PTHR46696">
    <property type="entry name" value="P450, PUTATIVE (EUROFUNG)-RELATED"/>
    <property type="match status" value="1"/>
</dbReference>
<keyword evidence="2" id="KW-0503">Monooxygenase</keyword>
<protein>
    <submittedName>
        <fullName evidence="3">Cytochrome P450</fullName>
    </submittedName>
</protein>
<evidence type="ECO:0000256" key="2">
    <source>
        <dbReference type="RuleBase" id="RU000461"/>
    </source>
</evidence>
<evidence type="ECO:0000313" key="4">
    <source>
        <dbReference type="Proteomes" id="UP001501598"/>
    </source>
</evidence>
<dbReference type="InterPro" id="IPR036396">
    <property type="entry name" value="Cyt_P450_sf"/>
</dbReference>
<gene>
    <name evidence="3" type="ORF">GCM10023175_72330</name>
</gene>
<dbReference type="Proteomes" id="UP001501598">
    <property type="component" value="Unassembled WGS sequence"/>
</dbReference>
<keyword evidence="4" id="KW-1185">Reference proteome</keyword>
<dbReference type="EMBL" id="BAABGT010000124">
    <property type="protein sequence ID" value="GAA4561043.1"/>
    <property type="molecule type" value="Genomic_DNA"/>
</dbReference>
<comment type="caution">
    <text evidence="3">The sequence shown here is derived from an EMBL/GenBank/DDBJ whole genome shotgun (WGS) entry which is preliminary data.</text>
</comment>
<dbReference type="Pfam" id="PF00067">
    <property type="entry name" value="p450"/>
    <property type="match status" value="1"/>
</dbReference>
<proteinExistence type="inferred from homology"/>
<dbReference type="Gene3D" id="1.10.630.10">
    <property type="entry name" value="Cytochrome P450"/>
    <property type="match status" value="1"/>
</dbReference>
<evidence type="ECO:0000313" key="3">
    <source>
        <dbReference type="EMBL" id="GAA4561043.1"/>
    </source>
</evidence>
<keyword evidence="2" id="KW-0408">Iron</keyword>
<reference evidence="4" key="1">
    <citation type="journal article" date="2019" name="Int. J. Syst. Evol. Microbiol.">
        <title>The Global Catalogue of Microorganisms (GCM) 10K type strain sequencing project: providing services to taxonomists for standard genome sequencing and annotation.</title>
        <authorList>
            <consortium name="The Broad Institute Genomics Platform"/>
            <consortium name="The Broad Institute Genome Sequencing Center for Infectious Disease"/>
            <person name="Wu L."/>
            <person name="Ma J."/>
        </authorList>
    </citation>
    <scope>NUCLEOTIDE SEQUENCE [LARGE SCALE GENOMIC DNA]</scope>
    <source>
        <strain evidence="4">JCM 17906</strain>
    </source>
</reference>
<dbReference type="InterPro" id="IPR002397">
    <property type="entry name" value="Cyt_P450_B"/>
</dbReference>
<dbReference type="SUPFAM" id="SSF48264">
    <property type="entry name" value="Cytochrome P450"/>
    <property type="match status" value="1"/>
</dbReference>